<protein>
    <submittedName>
        <fullName evidence="1">Uncharacterized protein</fullName>
    </submittedName>
</protein>
<dbReference type="Proteomes" id="UP000825078">
    <property type="component" value="Chromosome"/>
</dbReference>
<gene>
    <name evidence="1" type="ORF">TUM17379_36280</name>
</gene>
<reference evidence="1" key="1">
    <citation type="submission" date="2021-05" db="EMBL/GenBank/DDBJ databases">
        <title>Molecular characterization for Shewanella algae harboring chromosomal blaOXA-55-like strains isolated from clinical and environment sample.</title>
        <authorList>
            <person name="Ohama Y."/>
            <person name="Aoki K."/>
            <person name="Harada S."/>
            <person name="Moriya K."/>
            <person name="Ishii Y."/>
            <person name="Tateda K."/>
        </authorList>
    </citation>
    <scope>NUCLEOTIDE SEQUENCE</scope>
    <source>
        <strain evidence="1">TUM17379</strain>
    </source>
</reference>
<dbReference type="EMBL" id="AP024613">
    <property type="protein sequence ID" value="BCV46610.1"/>
    <property type="molecule type" value="Genomic_DNA"/>
</dbReference>
<accession>A0AAD1NQE4</accession>
<name>A0AAD1NQE4_9GAMM</name>
<dbReference type="AlphaFoldDB" id="A0AAD1NQE4"/>
<dbReference type="RefSeq" id="WP_221054980.1">
    <property type="nucleotide sequence ID" value="NZ_AP024613.1"/>
</dbReference>
<evidence type="ECO:0000313" key="2">
    <source>
        <dbReference type="Proteomes" id="UP000825078"/>
    </source>
</evidence>
<proteinExistence type="predicted"/>
<evidence type="ECO:0000313" key="1">
    <source>
        <dbReference type="EMBL" id="BCV46610.1"/>
    </source>
</evidence>
<sequence length="122" mass="13933">MKSSKNNRLKVIEQAIRDAHDFALDHCGMPLNKMPEYFLGVTIGQAMVTEFDNFKARFEMSVKELLVYLEVQTTGEPQDRENGRFDLVLLTRSKDTPAHIIEIKRGIKTQSIDLSPRLVPIS</sequence>
<organism evidence="1 2">
    <name type="scientific">Shewanella algae</name>
    <dbReference type="NCBI Taxonomy" id="38313"/>
    <lineage>
        <taxon>Bacteria</taxon>
        <taxon>Pseudomonadati</taxon>
        <taxon>Pseudomonadota</taxon>
        <taxon>Gammaproteobacteria</taxon>
        <taxon>Alteromonadales</taxon>
        <taxon>Shewanellaceae</taxon>
        <taxon>Shewanella</taxon>
    </lineage>
</organism>